<keyword evidence="17 21" id="KW-0443">Lipid metabolism</keyword>
<keyword evidence="13 21" id="KW-0418">Kinase</keyword>
<keyword evidence="23" id="KW-1185">Reference proteome</keyword>
<keyword evidence="14 21" id="KW-0067">ATP-binding</keyword>
<keyword evidence="12 21" id="KW-0547">Nucleotide-binding</keyword>
<evidence type="ECO:0000256" key="15">
    <source>
        <dbReference type="ARBA" id="ARBA00022842"/>
    </source>
</evidence>
<gene>
    <name evidence="22" type="ORF">ACFQNJ_11875</name>
</gene>
<evidence type="ECO:0000256" key="6">
    <source>
        <dbReference type="ARBA" id="ARBA00022475"/>
    </source>
</evidence>
<keyword evidence="19" id="KW-0594">Phospholipid biosynthesis</keyword>
<evidence type="ECO:0000256" key="18">
    <source>
        <dbReference type="ARBA" id="ARBA00023136"/>
    </source>
</evidence>
<feature type="transmembrane region" description="Helical" evidence="21">
    <location>
        <begin position="104"/>
        <end position="125"/>
    </location>
</feature>
<evidence type="ECO:0000256" key="1">
    <source>
        <dbReference type="ARBA" id="ARBA00001946"/>
    </source>
</evidence>
<evidence type="ECO:0000256" key="16">
    <source>
        <dbReference type="ARBA" id="ARBA00022989"/>
    </source>
</evidence>
<evidence type="ECO:0000256" key="2">
    <source>
        <dbReference type="ARBA" id="ARBA00004429"/>
    </source>
</evidence>
<keyword evidence="10 21" id="KW-0812">Transmembrane</keyword>
<reference evidence="23" key="1">
    <citation type="journal article" date="2019" name="Int. J. Syst. Evol. Microbiol.">
        <title>The Global Catalogue of Microorganisms (GCM) 10K type strain sequencing project: providing services to taxonomists for standard genome sequencing and annotation.</title>
        <authorList>
            <consortium name="The Broad Institute Genomics Platform"/>
            <consortium name="The Broad Institute Genome Sequencing Center for Infectious Disease"/>
            <person name="Wu L."/>
            <person name="Ma J."/>
        </authorList>
    </citation>
    <scope>NUCLEOTIDE SEQUENCE [LARGE SCALE GENOMIC DNA]</scope>
    <source>
        <strain evidence="23">CCUG 54518</strain>
    </source>
</reference>
<evidence type="ECO:0000313" key="23">
    <source>
        <dbReference type="Proteomes" id="UP001596495"/>
    </source>
</evidence>
<proteinExistence type="inferred from homology"/>
<organism evidence="22 23">
    <name type="scientific">Hydrogenophaga bisanensis</name>
    <dbReference type="NCBI Taxonomy" id="439611"/>
    <lineage>
        <taxon>Bacteria</taxon>
        <taxon>Pseudomonadati</taxon>
        <taxon>Pseudomonadota</taxon>
        <taxon>Betaproteobacteria</taxon>
        <taxon>Burkholderiales</taxon>
        <taxon>Comamonadaceae</taxon>
        <taxon>Hydrogenophaga</taxon>
    </lineage>
</organism>
<evidence type="ECO:0000256" key="11">
    <source>
        <dbReference type="ARBA" id="ARBA00022723"/>
    </source>
</evidence>
<comment type="similarity">
    <text evidence="3 21">Belongs to the bacterial diacylglycerol kinase family.</text>
</comment>
<comment type="cofactor">
    <cofactor evidence="1">
        <name>Mg(2+)</name>
        <dbReference type="ChEBI" id="CHEBI:18420"/>
    </cofactor>
</comment>
<evidence type="ECO:0000256" key="9">
    <source>
        <dbReference type="ARBA" id="ARBA00022679"/>
    </source>
</evidence>
<dbReference type="InterPro" id="IPR033718">
    <property type="entry name" value="DAGK_prok"/>
</dbReference>
<evidence type="ECO:0000256" key="21">
    <source>
        <dbReference type="RuleBase" id="RU363065"/>
    </source>
</evidence>
<dbReference type="Proteomes" id="UP001596495">
    <property type="component" value="Unassembled WGS sequence"/>
</dbReference>
<evidence type="ECO:0000256" key="17">
    <source>
        <dbReference type="ARBA" id="ARBA00023098"/>
    </source>
</evidence>
<comment type="subcellular location">
    <subcellularLocation>
        <location evidence="2 21">Cell inner membrane</location>
        <topology evidence="2 21">Multi-pass membrane protein</topology>
    </subcellularLocation>
</comment>
<evidence type="ECO:0000256" key="3">
    <source>
        <dbReference type="ARBA" id="ARBA00005967"/>
    </source>
</evidence>
<comment type="catalytic activity">
    <reaction evidence="21">
        <text>a 1,2-diacyl-sn-glycerol + ATP = a 1,2-diacyl-sn-glycero-3-phosphate + ADP + H(+)</text>
        <dbReference type="Rhea" id="RHEA:10272"/>
        <dbReference type="ChEBI" id="CHEBI:15378"/>
        <dbReference type="ChEBI" id="CHEBI:17815"/>
        <dbReference type="ChEBI" id="CHEBI:30616"/>
        <dbReference type="ChEBI" id="CHEBI:58608"/>
        <dbReference type="ChEBI" id="CHEBI:456216"/>
        <dbReference type="EC" id="2.7.1.107"/>
    </reaction>
</comment>
<dbReference type="CDD" id="cd14264">
    <property type="entry name" value="DAGK_IM"/>
    <property type="match status" value="1"/>
</dbReference>
<keyword evidence="16 21" id="KW-1133">Transmembrane helix</keyword>
<evidence type="ECO:0000256" key="19">
    <source>
        <dbReference type="ARBA" id="ARBA00023209"/>
    </source>
</evidence>
<comment type="caution">
    <text evidence="22">The sequence shown here is derived from an EMBL/GenBank/DDBJ whole genome shotgun (WGS) entry which is preliminary data.</text>
</comment>
<sequence>MNTSPIKKRHGLQRVWYAAGYSLKGLRAGWHEPAFRQELLLSLVLIPLALVIARQWLEAVALIGTVVLVMITELLNTAVESVVDRVGPEWHELSGRAKDMGSAAVLLSLLLCGGVWVTAVVRWWWY</sequence>
<keyword evidence="8 21" id="KW-0997">Cell inner membrane</keyword>
<dbReference type="Gene3D" id="1.10.287.3610">
    <property type="match status" value="1"/>
</dbReference>
<keyword evidence="18 21" id="KW-0472">Membrane</keyword>
<protein>
    <recommendedName>
        <fullName evidence="5 21">Diacylglycerol kinase</fullName>
        <ecNumber evidence="4 21">2.7.1.107</ecNumber>
    </recommendedName>
</protein>
<keyword evidence="15" id="KW-0460">Magnesium</keyword>
<evidence type="ECO:0000256" key="14">
    <source>
        <dbReference type="ARBA" id="ARBA00022840"/>
    </source>
</evidence>
<dbReference type="RefSeq" id="WP_382257523.1">
    <property type="nucleotide sequence ID" value="NZ_JBHTBX010000007.1"/>
</dbReference>
<dbReference type="Pfam" id="PF01219">
    <property type="entry name" value="DAGK_prokar"/>
    <property type="match status" value="1"/>
</dbReference>
<evidence type="ECO:0000256" key="4">
    <source>
        <dbReference type="ARBA" id="ARBA00012133"/>
    </source>
</evidence>
<evidence type="ECO:0000256" key="20">
    <source>
        <dbReference type="ARBA" id="ARBA00023264"/>
    </source>
</evidence>
<evidence type="ECO:0000313" key="22">
    <source>
        <dbReference type="EMBL" id="MFC7435204.1"/>
    </source>
</evidence>
<comment type="function">
    <text evidence="21">Catalyzes the ATP-dependent phosphorylation of sn-l,2-diacylglycerol (DAG) to phosphatidic acid. Involved in the recycling of diacylglycerol produced as a by-product during membrane-derived oligosaccharide (MDO) biosynthesis.</text>
</comment>
<dbReference type="InterPro" id="IPR036945">
    <property type="entry name" value="DAGK_sf"/>
</dbReference>
<keyword evidence="9 21" id="KW-0808">Transferase</keyword>
<dbReference type="EC" id="2.7.1.107" evidence="4 21"/>
<dbReference type="PROSITE" id="PS01069">
    <property type="entry name" value="DAGK_PROKAR"/>
    <property type="match status" value="1"/>
</dbReference>
<evidence type="ECO:0000256" key="5">
    <source>
        <dbReference type="ARBA" id="ARBA00017575"/>
    </source>
</evidence>
<keyword evidence="20 21" id="KW-1208">Phospholipid metabolism</keyword>
<accession>A0ABW2RAR7</accession>
<dbReference type="PANTHER" id="PTHR34299">
    <property type="entry name" value="DIACYLGLYCEROL KINASE"/>
    <property type="match status" value="1"/>
</dbReference>
<dbReference type="GO" id="GO:0004143">
    <property type="term" value="F:ATP-dependent diacylglycerol kinase activity"/>
    <property type="evidence" value="ECO:0007669"/>
    <property type="project" value="UniProtKB-EC"/>
</dbReference>
<dbReference type="PANTHER" id="PTHR34299:SF1">
    <property type="entry name" value="DIACYLGLYCEROL KINASE"/>
    <property type="match status" value="1"/>
</dbReference>
<keyword evidence="6" id="KW-1003">Cell membrane</keyword>
<feature type="transmembrane region" description="Helical" evidence="21">
    <location>
        <begin position="39"/>
        <end position="57"/>
    </location>
</feature>
<keyword evidence="7" id="KW-0444">Lipid biosynthesis</keyword>
<name>A0ABW2RAR7_9BURK</name>
<dbReference type="EMBL" id="JBHTBX010000007">
    <property type="protein sequence ID" value="MFC7435204.1"/>
    <property type="molecule type" value="Genomic_DNA"/>
</dbReference>
<dbReference type="InterPro" id="IPR000829">
    <property type="entry name" value="DAGK"/>
</dbReference>
<evidence type="ECO:0000256" key="8">
    <source>
        <dbReference type="ARBA" id="ARBA00022519"/>
    </source>
</evidence>
<evidence type="ECO:0000256" key="12">
    <source>
        <dbReference type="ARBA" id="ARBA00022741"/>
    </source>
</evidence>
<evidence type="ECO:0000256" key="10">
    <source>
        <dbReference type="ARBA" id="ARBA00022692"/>
    </source>
</evidence>
<evidence type="ECO:0000256" key="13">
    <source>
        <dbReference type="ARBA" id="ARBA00022777"/>
    </source>
</evidence>
<evidence type="ECO:0000256" key="7">
    <source>
        <dbReference type="ARBA" id="ARBA00022516"/>
    </source>
</evidence>
<keyword evidence="11" id="KW-0479">Metal-binding</keyword>
<feature type="transmembrane region" description="Helical" evidence="21">
    <location>
        <begin position="63"/>
        <end position="83"/>
    </location>
</feature>